<reference evidence="4 5" key="1">
    <citation type="journal article" date="2008" name="PLoS ONE">
        <title>Environmental adaptation: genomic analysis of the piezotolerant and psychrotolerant deep-sea iron reducing bacterium Shewanella piezotolerans WP3.</title>
        <authorList>
            <person name="Wang F."/>
            <person name="Wang J."/>
            <person name="Jian H."/>
            <person name="Zhang B."/>
            <person name="Li S."/>
            <person name="Wang F."/>
            <person name="Zeng X."/>
            <person name="Gao L."/>
            <person name="Bartlett D.H."/>
            <person name="Yu J."/>
            <person name="Hu S."/>
            <person name="Xiao X."/>
        </authorList>
    </citation>
    <scope>NUCLEOTIDE SEQUENCE [LARGE SCALE GENOMIC DNA]</scope>
    <source>
        <strain evidence="5">WP3 / JCM 13877</strain>
    </source>
</reference>
<organism evidence="4 5">
    <name type="scientific">Shewanella piezotolerans (strain WP3 / JCM 13877)</name>
    <dbReference type="NCBI Taxonomy" id="225849"/>
    <lineage>
        <taxon>Bacteria</taxon>
        <taxon>Pseudomonadati</taxon>
        <taxon>Pseudomonadota</taxon>
        <taxon>Gammaproteobacteria</taxon>
        <taxon>Alteromonadales</taxon>
        <taxon>Shewanellaceae</taxon>
        <taxon>Shewanella</taxon>
    </lineage>
</organism>
<dbReference type="Gene3D" id="3.90.79.10">
    <property type="entry name" value="Nucleoside Triphosphate Pyrophosphohydrolase"/>
    <property type="match status" value="1"/>
</dbReference>
<evidence type="ECO:0000259" key="3">
    <source>
        <dbReference type="PROSITE" id="PS51462"/>
    </source>
</evidence>
<dbReference type="GO" id="GO:0016787">
    <property type="term" value="F:hydrolase activity"/>
    <property type="evidence" value="ECO:0007669"/>
    <property type="project" value="UniProtKB-KW"/>
</dbReference>
<keyword evidence="5" id="KW-1185">Reference proteome</keyword>
<dbReference type="PANTHER" id="PTHR43046:SF2">
    <property type="entry name" value="8-OXO-DGTP DIPHOSPHATASE-RELATED"/>
    <property type="match status" value="1"/>
</dbReference>
<dbReference type="InterPro" id="IPR020476">
    <property type="entry name" value="Nudix_hydrolase"/>
</dbReference>
<dbReference type="SUPFAM" id="SSF55811">
    <property type="entry name" value="Nudix"/>
    <property type="match status" value="1"/>
</dbReference>
<evidence type="ECO:0000313" key="5">
    <source>
        <dbReference type="Proteomes" id="UP000000753"/>
    </source>
</evidence>
<gene>
    <name evidence="4" type="ordered locus">swp_4697</name>
</gene>
<dbReference type="RefSeq" id="WP_020914663.1">
    <property type="nucleotide sequence ID" value="NC_011566.1"/>
</dbReference>
<dbReference type="KEGG" id="swp:swp_4697"/>
<dbReference type="OrthoDB" id="9791228at2"/>
<sequence>MAYNDKFRLSCHAVILREGVDETEVLLLKATYGSCSWGLPGGALEPGETIHQALIRECQEELGLSINVQYLSGVYYHSTYESQAFIFRCEIDKSAEITLSEEHSEYQFVAISSLSVVQKARVLDCIEFTGVVISRKF</sequence>
<evidence type="ECO:0000256" key="2">
    <source>
        <dbReference type="ARBA" id="ARBA00022801"/>
    </source>
</evidence>
<evidence type="ECO:0000313" key="4">
    <source>
        <dbReference type="EMBL" id="ACJ31333.1"/>
    </source>
</evidence>
<proteinExistence type="predicted"/>
<dbReference type="Proteomes" id="UP000000753">
    <property type="component" value="Chromosome"/>
</dbReference>
<protein>
    <submittedName>
        <fullName evidence="4">MutT/nudix family protein</fullName>
    </submittedName>
</protein>
<evidence type="ECO:0000256" key="1">
    <source>
        <dbReference type="ARBA" id="ARBA00001946"/>
    </source>
</evidence>
<keyword evidence="2" id="KW-0378">Hydrolase</keyword>
<dbReference type="AlphaFoldDB" id="B8CTT9"/>
<name>B8CTT9_SHEPW</name>
<dbReference type="InterPro" id="IPR000086">
    <property type="entry name" value="NUDIX_hydrolase_dom"/>
</dbReference>
<dbReference type="eggNOG" id="COG1051">
    <property type="taxonomic scope" value="Bacteria"/>
</dbReference>
<dbReference type="Pfam" id="PF00293">
    <property type="entry name" value="NUDIX"/>
    <property type="match status" value="1"/>
</dbReference>
<accession>B8CTT9</accession>
<dbReference type="InterPro" id="IPR015797">
    <property type="entry name" value="NUDIX_hydrolase-like_dom_sf"/>
</dbReference>
<comment type="cofactor">
    <cofactor evidence="1">
        <name>Mg(2+)</name>
        <dbReference type="ChEBI" id="CHEBI:18420"/>
    </cofactor>
</comment>
<dbReference type="EMBL" id="CP000472">
    <property type="protein sequence ID" value="ACJ31333.1"/>
    <property type="molecule type" value="Genomic_DNA"/>
</dbReference>
<dbReference type="PROSITE" id="PS51462">
    <property type="entry name" value="NUDIX"/>
    <property type="match status" value="1"/>
</dbReference>
<dbReference type="PRINTS" id="PR00502">
    <property type="entry name" value="NUDIXFAMILY"/>
</dbReference>
<dbReference type="STRING" id="225849.swp_4697"/>
<dbReference type="HOGENOM" id="CLU_037162_19_3_6"/>
<dbReference type="PANTHER" id="PTHR43046">
    <property type="entry name" value="GDP-MANNOSE MANNOSYL HYDROLASE"/>
    <property type="match status" value="1"/>
</dbReference>
<feature type="domain" description="Nudix hydrolase" evidence="3">
    <location>
        <begin position="6"/>
        <end position="137"/>
    </location>
</feature>